<dbReference type="Proteomes" id="UP000241048">
    <property type="component" value="Unassembled WGS sequence"/>
</dbReference>
<protein>
    <recommendedName>
        <fullName evidence="3">GNAT family acetyltransferase</fullName>
    </recommendedName>
</protein>
<reference evidence="1 2" key="1">
    <citation type="submission" date="2018-03" db="EMBL/GenBank/DDBJ databases">
        <title>Lachnoclostridium SNUG30386 gen.nov., sp.nov., isolated from human faeces.</title>
        <authorList>
            <person name="Seo B."/>
            <person name="Jeon K."/>
            <person name="Ko G."/>
        </authorList>
    </citation>
    <scope>NUCLEOTIDE SEQUENCE [LARGE SCALE GENOMIC DNA]</scope>
    <source>
        <strain evidence="1 2">SNUG30386</strain>
    </source>
</reference>
<dbReference type="GeneID" id="79840892"/>
<accession>A0A2T3FM83</accession>
<comment type="caution">
    <text evidence="1">The sequence shown here is derived from an EMBL/GenBank/DDBJ whole genome shotgun (WGS) entry which is preliminary data.</text>
</comment>
<gene>
    <name evidence="1" type="ORF">C7U56_11315</name>
</gene>
<evidence type="ECO:0008006" key="3">
    <source>
        <dbReference type="Google" id="ProtNLM"/>
    </source>
</evidence>
<organism evidence="1 2">
    <name type="scientific">Clostridium fessum</name>
    <dbReference type="NCBI Taxonomy" id="2126740"/>
    <lineage>
        <taxon>Bacteria</taxon>
        <taxon>Bacillati</taxon>
        <taxon>Bacillota</taxon>
        <taxon>Clostridia</taxon>
        <taxon>Eubacteriales</taxon>
        <taxon>Clostridiaceae</taxon>
        <taxon>Clostridium</taxon>
    </lineage>
</organism>
<name>A0A2T3FM83_9CLOT</name>
<dbReference type="RefSeq" id="WP_107001309.1">
    <property type="nucleotide sequence ID" value="NZ_CAUWBW010000022.1"/>
</dbReference>
<dbReference type="EMBL" id="PYLO01000004">
    <property type="protein sequence ID" value="PST36387.1"/>
    <property type="molecule type" value="Genomic_DNA"/>
</dbReference>
<proteinExistence type="predicted"/>
<evidence type="ECO:0000313" key="1">
    <source>
        <dbReference type="EMBL" id="PST36387.1"/>
    </source>
</evidence>
<dbReference type="AlphaFoldDB" id="A0A2T3FM83"/>
<keyword evidence="2" id="KW-1185">Reference proteome</keyword>
<sequence length="102" mass="11809">MITRKDVMPVNFLKKEKFTGSDTGMRYRMEMTKREVPKEDGADGETVEETVLTVTSWPEPYGYDATPEEEKTREEFPFSEEGIVSGVEWLNGQHARYVKPEK</sequence>
<evidence type="ECO:0000313" key="2">
    <source>
        <dbReference type="Proteomes" id="UP000241048"/>
    </source>
</evidence>